<dbReference type="PRINTS" id="PR00080">
    <property type="entry name" value="SDRFAMILY"/>
</dbReference>
<dbReference type="Proteomes" id="UP000191901">
    <property type="component" value="Chromosome"/>
</dbReference>
<sequence>MRLDGKVALVTGSSQGIGQVIAIRLAEAGAKVVINYRSHPEGAAETVAKIRAMGGECHGAEGYCDDDHAFSIGADLSILADIHRLVGESIDHYGQLDILVNNAGIEKHAPFWEVTEKAFDAVINVNLKGVFFTTQAVVKHLMATERSGKIINISSVHEDLPFPNFAPYCASKGGLKMLTRDLAVELAPYGITVNNVAPGAIETPINSELLNNQAKLNALLKNIPLGRLGHPQDVAGLVEFLASDDANYITGSTFFVDGGLTWNYQEQ</sequence>
<dbReference type="OrthoDB" id="9785520at2"/>
<dbReference type="InterPro" id="IPR002347">
    <property type="entry name" value="SDR_fam"/>
</dbReference>
<keyword evidence="2 3" id="KW-0560">Oxidoreductase</keyword>
<dbReference type="RefSeq" id="WP_088429768.1">
    <property type="nucleotide sequence ID" value="NZ_CP021983.2"/>
</dbReference>
<dbReference type="InterPro" id="IPR020904">
    <property type="entry name" value="Sc_DH/Rdtase_CS"/>
</dbReference>
<dbReference type="InterPro" id="IPR036291">
    <property type="entry name" value="NAD(P)-bd_dom_sf"/>
</dbReference>
<dbReference type="EMBL" id="CP021983">
    <property type="protein sequence ID" value="ASC71221.1"/>
    <property type="molecule type" value="Genomic_DNA"/>
</dbReference>
<organism evidence="3 4">
    <name type="scientific">Halomicronema hongdechloris C2206</name>
    <dbReference type="NCBI Taxonomy" id="1641165"/>
    <lineage>
        <taxon>Bacteria</taxon>
        <taxon>Bacillati</taxon>
        <taxon>Cyanobacteriota</taxon>
        <taxon>Cyanophyceae</taxon>
        <taxon>Nodosilineales</taxon>
        <taxon>Nodosilineaceae</taxon>
        <taxon>Halomicronema</taxon>
    </lineage>
</organism>
<keyword evidence="4" id="KW-1185">Reference proteome</keyword>
<dbReference type="AlphaFoldDB" id="A0A1Z3HLN9"/>
<dbReference type="NCBIfam" id="NF005559">
    <property type="entry name" value="PRK07231.1"/>
    <property type="match status" value="1"/>
</dbReference>
<dbReference type="FunFam" id="3.40.50.720:FF:000084">
    <property type="entry name" value="Short-chain dehydrogenase reductase"/>
    <property type="match status" value="1"/>
</dbReference>
<dbReference type="PRINTS" id="PR00081">
    <property type="entry name" value="GDHRDH"/>
</dbReference>
<dbReference type="KEGG" id="hhg:XM38_021730"/>
<dbReference type="Gene3D" id="3.40.50.720">
    <property type="entry name" value="NAD(P)-binding Rossmann-like Domain"/>
    <property type="match status" value="1"/>
</dbReference>
<dbReference type="SUPFAM" id="SSF51735">
    <property type="entry name" value="NAD(P)-binding Rossmann-fold domains"/>
    <property type="match status" value="1"/>
</dbReference>
<comment type="similarity">
    <text evidence="1">Belongs to the short-chain dehydrogenases/reductases (SDR) family.</text>
</comment>
<dbReference type="PANTHER" id="PTHR43639:SF1">
    <property type="entry name" value="SHORT-CHAIN DEHYDROGENASE_REDUCTASE FAMILY PROTEIN"/>
    <property type="match status" value="1"/>
</dbReference>
<dbReference type="PROSITE" id="PS00061">
    <property type="entry name" value="ADH_SHORT"/>
    <property type="match status" value="1"/>
</dbReference>
<reference evidence="3 4" key="1">
    <citation type="journal article" date="2016" name="Biochim. Biophys. Acta">
        <title>Characterization of red-shifted phycobilisomes isolated from the chlorophyll f-containing cyanobacterium Halomicronema hongdechloris.</title>
        <authorList>
            <person name="Li Y."/>
            <person name="Lin Y."/>
            <person name="Garvey C.J."/>
            <person name="Birch D."/>
            <person name="Corkery R.W."/>
            <person name="Loughlin P.C."/>
            <person name="Scheer H."/>
            <person name="Willows R.D."/>
            <person name="Chen M."/>
        </authorList>
    </citation>
    <scope>NUCLEOTIDE SEQUENCE [LARGE SCALE GENOMIC DNA]</scope>
    <source>
        <strain evidence="3 4">C2206</strain>
    </source>
</reference>
<dbReference type="Pfam" id="PF13561">
    <property type="entry name" value="adh_short_C2"/>
    <property type="match status" value="1"/>
</dbReference>
<dbReference type="PANTHER" id="PTHR43639">
    <property type="entry name" value="OXIDOREDUCTASE, SHORT-CHAIN DEHYDROGENASE/REDUCTASE FAMILY (AFU_ORTHOLOGUE AFUA_5G02870)"/>
    <property type="match status" value="1"/>
</dbReference>
<evidence type="ECO:0000313" key="4">
    <source>
        <dbReference type="Proteomes" id="UP000191901"/>
    </source>
</evidence>
<gene>
    <name evidence="3" type="ORF">XM38_021730</name>
</gene>
<proteinExistence type="inferred from homology"/>
<name>A0A1Z3HLN9_9CYAN</name>
<accession>A0A1Z3HLN9</accession>
<protein>
    <submittedName>
        <fullName evidence="3">Glucose 1 dehydrogenase</fullName>
        <ecNumber evidence="3">1.1.1.47</ecNumber>
    </submittedName>
</protein>
<evidence type="ECO:0000313" key="3">
    <source>
        <dbReference type="EMBL" id="ASC71221.1"/>
    </source>
</evidence>
<dbReference type="GO" id="GO:0047936">
    <property type="term" value="F:glucose 1-dehydrogenase [NAD(P)+] activity"/>
    <property type="evidence" value="ECO:0007669"/>
    <property type="project" value="UniProtKB-EC"/>
</dbReference>
<evidence type="ECO:0000256" key="2">
    <source>
        <dbReference type="ARBA" id="ARBA00023002"/>
    </source>
</evidence>
<dbReference type="EC" id="1.1.1.47" evidence="3"/>
<evidence type="ECO:0000256" key="1">
    <source>
        <dbReference type="ARBA" id="ARBA00006484"/>
    </source>
</evidence>